<comment type="caution">
    <text evidence="1">The sequence shown here is derived from an EMBL/GenBank/DDBJ whole genome shotgun (WGS) entry which is preliminary data.</text>
</comment>
<dbReference type="AlphaFoldDB" id="A0AA94ISA6"/>
<evidence type="ECO:0000313" key="2">
    <source>
        <dbReference type="Proteomes" id="UP000198427"/>
    </source>
</evidence>
<dbReference type="Proteomes" id="UP000198427">
    <property type="component" value="Unassembled WGS sequence"/>
</dbReference>
<dbReference type="EMBL" id="FZNZ01000004">
    <property type="protein sequence ID" value="SNR68439.1"/>
    <property type="molecule type" value="Genomic_DNA"/>
</dbReference>
<reference evidence="1 2" key="1">
    <citation type="submission" date="2017-06" db="EMBL/GenBank/DDBJ databases">
        <authorList>
            <person name="Varghese N."/>
            <person name="Submissions S."/>
        </authorList>
    </citation>
    <scope>NUCLEOTIDE SEQUENCE [LARGE SCALE GENOMIC DNA]</scope>
    <source>
        <strain evidence="1 2">DSM 26989</strain>
    </source>
</reference>
<name>A0AA94ISA6_9BACT</name>
<evidence type="ECO:0000313" key="1">
    <source>
        <dbReference type="EMBL" id="SNR68439.1"/>
    </source>
</evidence>
<protein>
    <submittedName>
        <fullName evidence="1">Uncharacterized protein</fullName>
    </submittedName>
</protein>
<proteinExistence type="predicted"/>
<sequence>MPLMSPFTNQQRYTSESVQKENQMYNILKTNDYELCNIRINH</sequence>
<accession>A0AA94ISA6</accession>
<gene>
    <name evidence="1" type="ORF">SAMN06265364_10489</name>
</gene>
<keyword evidence="2" id="KW-1185">Reference proteome</keyword>
<organism evidence="1 2">
    <name type="scientific">Prevotella jejuni</name>
    <dbReference type="NCBI Taxonomy" id="1177574"/>
    <lineage>
        <taxon>Bacteria</taxon>
        <taxon>Pseudomonadati</taxon>
        <taxon>Bacteroidota</taxon>
        <taxon>Bacteroidia</taxon>
        <taxon>Bacteroidales</taxon>
        <taxon>Prevotellaceae</taxon>
        <taxon>Prevotella</taxon>
    </lineage>
</organism>